<sequence length="177" mass="19903">MTGTVLKCVVSYSKKKKNFRCTTISKESRPYYHSILKCGPESLLKVQLIESDMSPFDTIVNFHFTCVMNFIAFDAVYSLYPLPLSNTGTRYRFGGQGHCKTSMSCSSTMTQLYLALYTSGRDTSAKPLSALPKSYRRGSTYLEADFACARGRSASTNELLFIPYPVRPRYLPSMDGR</sequence>
<protein>
    <submittedName>
        <fullName evidence="1">Uncharacterized protein</fullName>
    </submittedName>
</protein>
<evidence type="ECO:0000313" key="1">
    <source>
        <dbReference type="EMBL" id="OJA19607.1"/>
    </source>
</evidence>
<gene>
    <name evidence="1" type="ORF">AZE42_12822</name>
</gene>
<reference evidence="1 2" key="1">
    <citation type="submission" date="2016-03" db="EMBL/GenBank/DDBJ databases">
        <title>Comparative genomics of the ectomycorrhizal sister species Rhizopogon vinicolor and Rhizopogon vesiculosus (Basidiomycota: Boletales) reveals a divergence of the mating type B locus.</title>
        <authorList>
            <person name="Mujic A.B."/>
            <person name="Kuo A."/>
            <person name="Tritt A."/>
            <person name="Lipzen A."/>
            <person name="Chen C."/>
            <person name="Johnson J."/>
            <person name="Sharma A."/>
            <person name="Barry K."/>
            <person name="Grigoriev I.V."/>
            <person name="Spatafora J.W."/>
        </authorList>
    </citation>
    <scope>NUCLEOTIDE SEQUENCE [LARGE SCALE GENOMIC DNA]</scope>
    <source>
        <strain evidence="1 2">AM-OR11-056</strain>
    </source>
</reference>
<evidence type="ECO:0000313" key="2">
    <source>
        <dbReference type="Proteomes" id="UP000183567"/>
    </source>
</evidence>
<organism evidence="1 2">
    <name type="scientific">Rhizopogon vesiculosus</name>
    <dbReference type="NCBI Taxonomy" id="180088"/>
    <lineage>
        <taxon>Eukaryota</taxon>
        <taxon>Fungi</taxon>
        <taxon>Dikarya</taxon>
        <taxon>Basidiomycota</taxon>
        <taxon>Agaricomycotina</taxon>
        <taxon>Agaricomycetes</taxon>
        <taxon>Agaricomycetidae</taxon>
        <taxon>Boletales</taxon>
        <taxon>Suillineae</taxon>
        <taxon>Rhizopogonaceae</taxon>
        <taxon>Rhizopogon</taxon>
    </lineage>
</organism>
<comment type="caution">
    <text evidence="1">The sequence shown here is derived from an EMBL/GenBank/DDBJ whole genome shotgun (WGS) entry which is preliminary data.</text>
</comment>
<dbReference type="EMBL" id="LVVM01000978">
    <property type="protein sequence ID" value="OJA19607.1"/>
    <property type="molecule type" value="Genomic_DNA"/>
</dbReference>
<dbReference type="OrthoDB" id="3041043at2759"/>
<keyword evidence="2" id="KW-1185">Reference proteome</keyword>
<dbReference type="AlphaFoldDB" id="A0A1J8QG23"/>
<name>A0A1J8QG23_9AGAM</name>
<dbReference type="STRING" id="180088.A0A1J8QG23"/>
<dbReference type="Proteomes" id="UP000183567">
    <property type="component" value="Unassembled WGS sequence"/>
</dbReference>
<accession>A0A1J8QG23</accession>
<proteinExistence type="predicted"/>